<gene>
    <name evidence="1" type="ORF">ABNG04_14555</name>
</gene>
<accession>A0ABD5M493</accession>
<reference evidence="1 2" key="1">
    <citation type="submission" date="2024-06" db="EMBL/GenBank/DDBJ databases">
        <title>Halorubrum miltondacostae sp. nov., a potential PHA producer isolated from an inland solar saltern in Rio Maior, Portugal.</title>
        <authorList>
            <person name="Albuquerque L."/>
            <person name="Viver T."/>
            <person name="Barroso C."/>
            <person name="Claudino R."/>
            <person name="Galvan M."/>
            <person name="Simoes G."/>
            <person name="Lobo Da Cunha A."/>
            <person name="Egas C."/>
        </authorList>
    </citation>
    <scope>NUCLEOTIDE SEQUENCE [LARGE SCALE GENOMIC DNA]</scope>
    <source>
        <strain evidence="1 2">RMP-11</strain>
    </source>
</reference>
<proteinExistence type="predicted"/>
<evidence type="ECO:0000313" key="2">
    <source>
        <dbReference type="Proteomes" id="UP001567572"/>
    </source>
</evidence>
<comment type="caution">
    <text evidence="1">The sequence shown here is derived from an EMBL/GenBank/DDBJ whole genome shotgun (WGS) entry which is preliminary data.</text>
</comment>
<evidence type="ECO:0000313" key="1">
    <source>
        <dbReference type="EMBL" id="MEZ3165071.1"/>
    </source>
</evidence>
<dbReference type="RefSeq" id="WP_371163117.1">
    <property type="nucleotide sequence ID" value="NZ_JBEDNY010000006.1"/>
</dbReference>
<dbReference type="EMBL" id="JBEDNY010000006">
    <property type="protein sequence ID" value="MEZ3165071.1"/>
    <property type="molecule type" value="Genomic_DNA"/>
</dbReference>
<dbReference type="Proteomes" id="UP001567572">
    <property type="component" value="Unassembled WGS sequence"/>
</dbReference>
<organism evidence="1 2">
    <name type="scientific">Halorubrum miltondacostae</name>
    <dbReference type="NCBI Taxonomy" id="3076378"/>
    <lineage>
        <taxon>Archaea</taxon>
        <taxon>Methanobacteriati</taxon>
        <taxon>Methanobacteriota</taxon>
        <taxon>Stenosarchaea group</taxon>
        <taxon>Halobacteria</taxon>
        <taxon>Halobacteriales</taxon>
        <taxon>Haloferacaceae</taxon>
        <taxon>Halorubrum</taxon>
    </lineage>
</organism>
<dbReference type="AlphaFoldDB" id="A0ABD5M493"/>
<protein>
    <submittedName>
        <fullName evidence="1">Uncharacterized protein</fullName>
    </submittedName>
</protein>
<name>A0ABD5M493_9EURY</name>
<sequence>MISPTEPVSAYLEEHRESLVSDAETLLGYDTSNLPGNTATAATWIASRLEAASVDGDPLDVDPEKPNLLPALPDLLAGEPEVTRFEVDSATEMKL</sequence>
<keyword evidence="2" id="KW-1185">Reference proteome</keyword>